<dbReference type="AlphaFoldDB" id="A0A2S9IFP0"/>
<keyword evidence="7 12" id="KW-0997">Cell inner membrane</keyword>
<dbReference type="GO" id="GO:0015886">
    <property type="term" value="P:heme transport"/>
    <property type="evidence" value="ECO:0007669"/>
    <property type="project" value="InterPro"/>
</dbReference>
<keyword evidence="9 12" id="KW-0201">Cytochrome c-type biogenesis</keyword>
<keyword evidence="5 12" id="KW-0813">Transport</keyword>
<evidence type="ECO:0000256" key="5">
    <source>
        <dbReference type="ARBA" id="ARBA00022448"/>
    </source>
</evidence>
<feature type="transmembrane region" description="Helical" evidence="12">
    <location>
        <begin position="20"/>
        <end position="41"/>
    </location>
</feature>
<dbReference type="InterPro" id="IPR007078">
    <property type="entry name" value="Haem_export_protD_CcmD"/>
</dbReference>
<dbReference type="Pfam" id="PF04995">
    <property type="entry name" value="CcmD"/>
    <property type="match status" value="1"/>
</dbReference>
<accession>A0A2S9IFP0</accession>
<comment type="subcellular location">
    <subcellularLocation>
        <location evidence="2 12">Cell inner membrane</location>
        <topology evidence="2 12">Single-pass membrane protein</topology>
    </subcellularLocation>
</comment>
<dbReference type="Proteomes" id="UP000239181">
    <property type="component" value="Unassembled WGS sequence"/>
</dbReference>
<dbReference type="EMBL" id="PDET01000002">
    <property type="protein sequence ID" value="PRD16611.1"/>
    <property type="molecule type" value="Genomic_DNA"/>
</dbReference>
<evidence type="ECO:0000256" key="12">
    <source>
        <dbReference type="RuleBase" id="RU363101"/>
    </source>
</evidence>
<protein>
    <recommendedName>
        <fullName evidence="4 12">Heme exporter protein D</fullName>
    </recommendedName>
</protein>
<dbReference type="PANTHER" id="PTHR37531">
    <property type="entry name" value="HEME EXPORTER PROTEIN D"/>
    <property type="match status" value="1"/>
</dbReference>
<organism evidence="14 15">
    <name type="scientific">Pantoea coffeiphila</name>
    <dbReference type="NCBI Taxonomy" id="1465635"/>
    <lineage>
        <taxon>Bacteria</taxon>
        <taxon>Pseudomonadati</taxon>
        <taxon>Pseudomonadota</taxon>
        <taxon>Gammaproteobacteria</taxon>
        <taxon>Enterobacterales</taxon>
        <taxon>Erwiniaceae</taxon>
        <taxon>Pantoea</taxon>
    </lineage>
</organism>
<dbReference type="GO" id="GO:0017004">
    <property type="term" value="P:cytochrome complex assembly"/>
    <property type="evidence" value="ECO:0007669"/>
    <property type="project" value="UniProtKB-KW"/>
</dbReference>
<keyword evidence="10 12" id="KW-1133">Transmembrane helix</keyword>
<comment type="caution">
    <text evidence="14">The sequence shown here is derived from an EMBL/GenBank/DDBJ whole genome shotgun (WGS) entry which is preliminary data.</text>
</comment>
<reference evidence="14 15" key="1">
    <citation type="submission" date="2017-10" db="EMBL/GenBank/DDBJ databases">
        <title>Draft genome of two endophytic bacteria isolated from 'guarana' Paullinia cupana (Mart.) Ducke.</title>
        <authorList>
            <person name="Siqueira K.A."/>
            <person name="Liotti R.G."/>
            <person name="Mendes T.A."/>
            <person name="Soares M.A."/>
        </authorList>
    </citation>
    <scope>NUCLEOTIDE SEQUENCE [LARGE SCALE GENOMIC DNA]</scope>
    <source>
        <strain evidence="14 15">342</strain>
    </source>
</reference>
<gene>
    <name evidence="14" type="primary">ccmD</name>
    <name evidence="14" type="ORF">CQW29_02795</name>
</gene>
<name>A0A2S9IFP0_9GAMM</name>
<proteinExistence type="inferred from homology"/>
<evidence type="ECO:0000256" key="8">
    <source>
        <dbReference type="ARBA" id="ARBA00022692"/>
    </source>
</evidence>
<dbReference type="GO" id="GO:1903607">
    <property type="term" value="P:cytochrome c biosynthetic process"/>
    <property type="evidence" value="ECO:0007669"/>
    <property type="project" value="TreeGrafter"/>
</dbReference>
<comment type="function">
    <text evidence="1 12">Required for the export of heme to the periplasm for the biogenesis of c-type cytochromes.</text>
</comment>
<dbReference type="RefSeq" id="WP_105591191.1">
    <property type="nucleotide sequence ID" value="NZ_PDET01000002.1"/>
</dbReference>
<keyword evidence="6 12" id="KW-1003">Cell membrane</keyword>
<dbReference type="NCBIfam" id="TIGR03141">
    <property type="entry name" value="cytochro_ccmD"/>
    <property type="match status" value="1"/>
</dbReference>
<comment type="similarity">
    <text evidence="3 12">Belongs to the CcmD/CycX/HelD family.</text>
</comment>
<feature type="region of interest" description="Disordered" evidence="13">
    <location>
        <begin position="58"/>
        <end position="77"/>
    </location>
</feature>
<evidence type="ECO:0000256" key="7">
    <source>
        <dbReference type="ARBA" id="ARBA00022519"/>
    </source>
</evidence>
<evidence type="ECO:0000256" key="4">
    <source>
        <dbReference type="ARBA" id="ARBA00016461"/>
    </source>
</evidence>
<dbReference type="InterPro" id="IPR052075">
    <property type="entry name" value="Heme_exporter_D"/>
</dbReference>
<keyword evidence="11 12" id="KW-0472">Membrane</keyword>
<evidence type="ECO:0000256" key="3">
    <source>
        <dbReference type="ARBA" id="ARBA00008741"/>
    </source>
</evidence>
<evidence type="ECO:0000313" key="15">
    <source>
        <dbReference type="Proteomes" id="UP000239181"/>
    </source>
</evidence>
<evidence type="ECO:0000256" key="6">
    <source>
        <dbReference type="ARBA" id="ARBA00022475"/>
    </source>
</evidence>
<dbReference type="PANTHER" id="PTHR37531:SF1">
    <property type="entry name" value="HEME EXPORTER PROTEIN D"/>
    <property type="match status" value="1"/>
</dbReference>
<evidence type="ECO:0000256" key="13">
    <source>
        <dbReference type="SAM" id="MobiDB-lite"/>
    </source>
</evidence>
<evidence type="ECO:0000256" key="10">
    <source>
        <dbReference type="ARBA" id="ARBA00022989"/>
    </source>
</evidence>
<evidence type="ECO:0000256" key="11">
    <source>
        <dbReference type="ARBA" id="ARBA00023136"/>
    </source>
</evidence>
<dbReference type="GO" id="GO:0005886">
    <property type="term" value="C:plasma membrane"/>
    <property type="evidence" value="ECO:0007669"/>
    <property type="project" value="UniProtKB-SubCell"/>
</dbReference>
<evidence type="ECO:0000256" key="9">
    <source>
        <dbReference type="ARBA" id="ARBA00022748"/>
    </source>
</evidence>
<sequence>MTPAFSNWQDFFAMGGYASYVWLAVACALLGLGGLTLHTVIQRRRLLTAIRQREAREQRIRAAKSRKNRPVSAGEPS</sequence>
<evidence type="ECO:0000313" key="14">
    <source>
        <dbReference type="EMBL" id="PRD16611.1"/>
    </source>
</evidence>
<keyword evidence="8 12" id="KW-0812">Transmembrane</keyword>
<keyword evidence="15" id="KW-1185">Reference proteome</keyword>
<evidence type="ECO:0000256" key="1">
    <source>
        <dbReference type="ARBA" id="ARBA00002442"/>
    </source>
</evidence>
<evidence type="ECO:0000256" key="2">
    <source>
        <dbReference type="ARBA" id="ARBA00004377"/>
    </source>
</evidence>